<feature type="domain" description="Prephenate/arogenate dehydrogenase" evidence="5">
    <location>
        <begin position="12"/>
        <end position="295"/>
    </location>
</feature>
<evidence type="ECO:0000256" key="2">
    <source>
        <dbReference type="ARBA" id="ARBA00023002"/>
    </source>
</evidence>
<dbReference type="HOGENOM" id="CLU_055968_2_0_9"/>
<comment type="pathway">
    <text evidence="3">Amino-acid biosynthesis.</text>
</comment>
<dbReference type="PANTHER" id="PTHR21363">
    <property type="entry name" value="PREPHENATE DEHYDROGENASE"/>
    <property type="match status" value="1"/>
</dbReference>
<dbReference type="Gene3D" id="3.40.50.720">
    <property type="entry name" value="NAD(P)-binding Rossmann-like Domain"/>
    <property type="match status" value="1"/>
</dbReference>
<dbReference type="GO" id="GO:0004665">
    <property type="term" value="F:prephenate dehydrogenase (NADP+) activity"/>
    <property type="evidence" value="ECO:0007669"/>
    <property type="project" value="InterPro"/>
</dbReference>
<dbReference type="STRING" id="861450.HMPREF0080_00098"/>
<dbReference type="SUPFAM" id="SSF48179">
    <property type="entry name" value="6-phosphogluconate dehydrogenase C-terminal domain-like"/>
    <property type="match status" value="1"/>
</dbReference>
<dbReference type="PATRIC" id="fig|861450.3.peg.95"/>
<dbReference type="SUPFAM" id="SSF51735">
    <property type="entry name" value="NAD(P)-binding Rossmann-fold domains"/>
    <property type="match status" value="1"/>
</dbReference>
<dbReference type="InterPro" id="IPR008927">
    <property type="entry name" value="6-PGluconate_DH-like_C_sf"/>
</dbReference>
<dbReference type="Gene3D" id="1.10.3660.10">
    <property type="entry name" value="6-phosphogluconate dehydrogenase C-terminal like domain"/>
    <property type="match status" value="1"/>
</dbReference>
<dbReference type="InterPro" id="IPR036291">
    <property type="entry name" value="NAD(P)-bd_dom_sf"/>
</dbReference>
<keyword evidence="4" id="KW-0175">Coiled coil</keyword>
<dbReference type="AlphaFoldDB" id="G9YEN9"/>
<dbReference type="eggNOG" id="COG0287">
    <property type="taxonomic scope" value="Bacteria"/>
</dbReference>
<dbReference type="InterPro" id="IPR046825">
    <property type="entry name" value="PDH_C"/>
</dbReference>
<sequence>MEMDSTRFLRDSTIAVIGLGVMGGSFAGRLRQIGAHRIIAYDVNEETLAAALADKVIDAGYAKGNAVLAEAALLIFCLPLHDMIEFMKVNRSFFRPGQIATDIIGIKGGSAEEVEAVLPEYVDYVPGHPMAGREGCGYEMADAAVFEGANYIIVPSKRSGQESIRLIKSLAKALGCGHVSIVTAAEHDRRIAYTSCLPHVLATTLVNSASMNDEMKCFIAGSFRDGTRVADINAPLWTKLLLSDRKSLLTEIEHFRTALSEMENALQNKDEARLYAFLSEAAKRRRRLIHADRNG</sequence>
<comment type="similarity">
    <text evidence="1">Belongs to the prephenate/arogenate dehydrogenase family.</text>
</comment>
<evidence type="ECO:0000256" key="1">
    <source>
        <dbReference type="ARBA" id="ARBA00007964"/>
    </source>
</evidence>
<dbReference type="RefSeq" id="WP_006789078.1">
    <property type="nucleotide sequence ID" value="NZ_JH417562.1"/>
</dbReference>
<accession>G9YEN9</accession>
<feature type="coiled-coil region" evidence="4">
    <location>
        <begin position="245"/>
        <end position="272"/>
    </location>
</feature>
<dbReference type="EMBL" id="AGCJ01000003">
    <property type="protein sequence ID" value="EHM43842.1"/>
    <property type="molecule type" value="Genomic_DNA"/>
</dbReference>
<comment type="caution">
    <text evidence="6">The sequence shown here is derived from an EMBL/GenBank/DDBJ whole genome shotgun (WGS) entry which is preliminary data.</text>
</comment>
<organism evidence="6 7">
    <name type="scientific">Anaeroglobus geminatus F0357</name>
    <dbReference type="NCBI Taxonomy" id="861450"/>
    <lineage>
        <taxon>Bacteria</taxon>
        <taxon>Bacillati</taxon>
        <taxon>Bacillota</taxon>
        <taxon>Negativicutes</taxon>
        <taxon>Veillonellales</taxon>
        <taxon>Veillonellaceae</taxon>
        <taxon>Anaeroglobus</taxon>
    </lineage>
</organism>
<keyword evidence="2" id="KW-0560">Oxidoreductase</keyword>
<proteinExistence type="inferred from homology"/>
<dbReference type="Proteomes" id="UP000005481">
    <property type="component" value="Unassembled WGS sequence"/>
</dbReference>
<evidence type="ECO:0000256" key="3">
    <source>
        <dbReference type="ARBA" id="ARBA00029440"/>
    </source>
</evidence>
<protein>
    <submittedName>
        <fullName evidence="6">Prephenate dehydrogenase</fullName>
    </submittedName>
</protein>
<keyword evidence="7" id="KW-1185">Reference proteome</keyword>
<evidence type="ECO:0000259" key="5">
    <source>
        <dbReference type="PROSITE" id="PS51176"/>
    </source>
</evidence>
<evidence type="ECO:0000313" key="6">
    <source>
        <dbReference type="EMBL" id="EHM43842.1"/>
    </source>
</evidence>
<dbReference type="Pfam" id="PF20463">
    <property type="entry name" value="PDH_C"/>
    <property type="match status" value="1"/>
</dbReference>
<dbReference type="PROSITE" id="PS51176">
    <property type="entry name" value="PDH_ADH"/>
    <property type="match status" value="1"/>
</dbReference>
<dbReference type="InterPro" id="IPR050812">
    <property type="entry name" value="Preph/Arog_dehydrog"/>
</dbReference>
<gene>
    <name evidence="6" type="ORF">HMPREF0080_00098</name>
</gene>
<dbReference type="GO" id="GO:0070403">
    <property type="term" value="F:NAD+ binding"/>
    <property type="evidence" value="ECO:0007669"/>
    <property type="project" value="InterPro"/>
</dbReference>
<dbReference type="PANTHER" id="PTHR21363:SF0">
    <property type="entry name" value="PREPHENATE DEHYDROGENASE [NADP(+)]"/>
    <property type="match status" value="1"/>
</dbReference>
<dbReference type="Pfam" id="PF02153">
    <property type="entry name" value="PDH_N"/>
    <property type="match status" value="1"/>
</dbReference>
<evidence type="ECO:0000256" key="4">
    <source>
        <dbReference type="SAM" id="Coils"/>
    </source>
</evidence>
<dbReference type="InterPro" id="IPR046826">
    <property type="entry name" value="PDH_N"/>
</dbReference>
<dbReference type="GO" id="GO:0008977">
    <property type="term" value="F:prephenate dehydrogenase (NAD+) activity"/>
    <property type="evidence" value="ECO:0007669"/>
    <property type="project" value="InterPro"/>
</dbReference>
<dbReference type="GO" id="GO:0006571">
    <property type="term" value="P:tyrosine biosynthetic process"/>
    <property type="evidence" value="ECO:0007669"/>
    <property type="project" value="InterPro"/>
</dbReference>
<evidence type="ECO:0000313" key="7">
    <source>
        <dbReference type="Proteomes" id="UP000005481"/>
    </source>
</evidence>
<dbReference type="InterPro" id="IPR003099">
    <property type="entry name" value="Prephen_DH"/>
</dbReference>
<reference evidence="6 7" key="1">
    <citation type="submission" date="2011-08" db="EMBL/GenBank/DDBJ databases">
        <authorList>
            <person name="Weinstock G."/>
            <person name="Sodergren E."/>
            <person name="Clifton S."/>
            <person name="Fulton L."/>
            <person name="Fulton B."/>
            <person name="Courtney L."/>
            <person name="Fronick C."/>
            <person name="Harrison M."/>
            <person name="Strong C."/>
            <person name="Farmer C."/>
            <person name="Delahaunty K."/>
            <person name="Markovic C."/>
            <person name="Hall O."/>
            <person name="Minx P."/>
            <person name="Tomlinson C."/>
            <person name="Mitreva M."/>
            <person name="Hou S."/>
            <person name="Chen J."/>
            <person name="Wollam A."/>
            <person name="Pepin K.H."/>
            <person name="Johnson M."/>
            <person name="Bhonagiri V."/>
            <person name="Zhang X."/>
            <person name="Suruliraj S."/>
            <person name="Warren W."/>
            <person name="Chinwalla A."/>
            <person name="Mardis E.R."/>
            <person name="Wilson R.K."/>
        </authorList>
    </citation>
    <scope>NUCLEOTIDE SEQUENCE [LARGE SCALE GENOMIC DNA]</scope>
    <source>
        <strain evidence="6 7">F0357</strain>
    </source>
</reference>
<name>G9YEN9_9FIRM</name>
<dbReference type="OrthoDB" id="9802008at2"/>